<dbReference type="CDD" id="cd15831">
    <property type="entry name" value="BTAD"/>
    <property type="match status" value="1"/>
</dbReference>
<dbReference type="InterPro" id="IPR001867">
    <property type="entry name" value="OmpR/PhoB-type_DNA-bd"/>
</dbReference>
<evidence type="ECO:0000259" key="6">
    <source>
        <dbReference type="PROSITE" id="PS51755"/>
    </source>
</evidence>
<feature type="domain" description="OmpR/PhoB-type" evidence="6">
    <location>
        <begin position="1"/>
        <end position="104"/>
    </location>
</feature>
<dbReference type="SMART" id="SM01043">
    <property type="entry name" value="BTAD"/>
    <property type="match status" value="1"/>
</dbReference>
<dbReference type="Pfam" id="PF03704">
    <property type="entry name" value="BTAD"/>
    <property type="match status" value="1"/>
</dbReference>
<dbReference type="Pfam" id="PF00486">
    <property type="entry name" value="Trans_reg_C"/>
    <property type="match status" value="1"/>
</dbReference>
<dbReference type="PRINTS" id="PR00364">
    <property type="entry name" value="DISEASERSIST"/>
</dbReference>
<dbReference type="Gene3D" id="3.40.50.300">
    <property type="entry name" value="P-loop containing nucleotide triphosphate hydrolases"/>
    <property type="match status" value="1"/>
</dbReference>
<dbReference type="Proteomes" id="UP000601223">
    <property type="component" value="Unassembled WGS sequence"/>
</dbReference>
<dbReference type="InterPro" id="IPR005158">
    <property type="entry name" value="BTAD"/>
</dbReference>
<organism evidence="7 8">
    <name type="scientific">Catellatospora bangladeshensis</name>
    <dbReference type="NCBI Taxonomy" id="310355"/>
    <lineage>
        <taxon>Bacteria</taxon>
        <taxon>Bacillati</taxon>
        <taxon>Actinomycetota</taxon>
        <taxon>Actinomycetes</taxon>
        <taxon>Micromonosporales</taxon>
        <taxon>Micromonosporaceae</taxon>
        <taxon>Catellatospora</taxon>
    </lineage>
</organism>
<dbReference type="EMBL" id="BONF01000053">
    <property type="protein sequence ID" value="GIF85809.1"/>
    <property type="molecule type" value="Genomic_DNA"/>
</dbReference>
<reference evidence="7 8" key="1">
    <citation type="submission" date="2021-01" db="EMBL/GenBank/DDBJ databases">
        <title>Whole genome shotgun sequence of Catellatospora bangladeshensis NBRC 107357.</title>
        <authorList>
            <person name="Komaki H."/>
            <person name="Tamura T."/>
        </authorList>
    </citation>
    <scope>NUCLEOTIDE SEQUENCE [LARGE SCALE GENOMIC DNA]</scope>
    <source>
        <strain evidence="7 8">NBRC 107357</strain>
    </source>
</reference>
<evidence type="ECO:0000313" key="7">
    <source>
        <dbReference type="EMBL" id="GIF85809.1"/>
    </source>
</evidence>
<evidence type="ECO:0000256" key="5">
    <source>
        <dbReference type="PROSITE-ProRule" id="PRU01091"/>
    </source>
</evidence>
<protein>
    <recommendedName>
        <fullName evidence="6">OmpR/PhoB-type domain-containing protein</fullName>
    </recommendedName>
</protein>
<dbReference type="InterPro" id="IPR042197">
    <property type="entry name" value="Apaf_helical"/>
</dbReference>
<accession>A0A8J3JZF3</accession>
<sequence>MHGAITYAVLGPFQVRRNGHEVDIGHIRQQAILAILVLAENRRLTADELLRAAWGEDAPPSGAKIIPPYIYRLRRALNAGPINPEDPAAGTRILRLRDGYQLRVDPEAVDLTEMTALVDRAREARQADDLVRARDLFATALSRWHGEPLSALPGPYLAAYRTRLLETRLGVLEERIGVDLSLGRHLEATAELSGLVVDNPLRESLVGLLMLALYRSGRQAEALKLFHATQEALREELGIDPGPELRTLHTDVLRADPGLDAPSPPPSAEIAEPARARAAVPVAEPPALAAHVAPVPAPARTAPPLFPRPRRDLPRDLVDFVGRHREIMTLAGEAFDPGASGSARPIAVVSGMAGVGKTSLALHAAHLVAGCYSDGQIYLDLRGHTTGREPKTPAEALENLLGAVGVGAEQIPPGLEDRAALWRSHVAGRRLLLVLDNVLSAPQVRPILPGSPMCRVLMTSRHDLTGLDSSLRVWLSGFDVGEGLALLERVLGADRVAAEPDAARRLVELCDGLPLAIRICAVRLRKRPHWPISRVVNRMQFEDRRLAELSTHDQRLTTAFAASFDRLPAPEQRMFVRLAVLSSEFDTVAAARAGHVTAAEAEQSLEYLLDANLLVQQRADMFHMPPLLRGYARTLATGFGREHLNVRASPLNASHRSLPAEARSRVR</sequence>
<evidence type="ECO:0000256" key="1">
    <source>
        <dbReference type="ARBA" id="ARBA00005820"/>
    </source>
</evidence>
<dbReference type="SMART" id="SM00862">
    <property type="entry name" value="Trans_reg_C"/>
    <property type="match status" value="1"/>
</dbReference>
<dbReference type="SUPFAM" id="SSF48452">
    <property type="entry name" value="TPR-like"/>
    <property type="match status" value="1"/>
</dbReference>
<dbReference type="InterPro" id="IPR016032">
    <property type="entry name" value="Sig_transdc_resp-reg_C-effctor"/>
</dbReference>
<comment type="similarity">
    <text evidence="1">Belongs to the AfsR/DnrI/RedD regulatory family.</text>
</comment>
<feature type="DNA-binding region" description="OmpR/PhoB-type" evidence="5">
    <location>
        <begin position="1"/>
        <end position="104"/>
    </location>
</feature>
<dbReference type="Gene3D" id="1.10.10.10">
    <property type="entry name" value="Winged helix-like DNA-binding domain superfamily/Winged helix DNA-binding domain"/>
    <property type="match status" value="1"/>
</dbReference>
<keyword evidence="3 5" id="KW-0238">DNA-binding</keyword>
<dbReference type="SUPFAM" id="SSF46894">
    <property type="entry name" value="C-terminal effector domain of the bipartite response regulators"/>
    <property type="match status" value="1"/>
</dbReference>
<keyword evidence="8" id="KW-1185">Reference proteome</keyword>
<dbReference type="GO" id="GO:0003677">
    <property type="term" value="F:DNA binding"/>
    <property type="evidence" value="ECO:0007669"/>
    <property type="project" value="UniProtKB-UniRule"/>
</dbReference>
<dbReference type="GO" id="GO:0006355">
    <property type="term" value="P:regulation of DNA-templated transcription"/>
    <property type="evidence" value="ECO:0007669"/>
    <property type="project" value="InterPro"/>
</dbReference>
<proteinExistence type="inferred from homology"/>
<dbReference type="GO" id="GO:0043531">
    <property type="term" value="F:ADP binding"/>
    <property type="evidence" value="ECO:0007669"/>
    <property type="project" value="InterPro"/>
</dbReference>
<dbReference type="SUPFAM" id="SSF52540">
    <property type="entry name" value="P-loop containing nucleoside triphosphate hydrolases"/>
    <property type="match status" value="1"/>
</dbReference>
<name>A0A8J3JZF3_9ACTN</name>
<dbReference type="RefSeq" id="WP_203756241.1">
    <property type="nucleotide sequence ID" value="NZ_BONF01000053.1"/>
</dbReference>
<gene>
    <name evidence="7" type="ORF">Cba03nite_71580</name>
</gene>
<dbReference type="GO" id="GO:0000160">
    <property type="term" value="P:phosphorelay signal transduction system"/>
    <property type="evidence" value="ECO:0007669"/>
    <property type="project" value="InterPro"/>
</dbReference>
<keyword evidence="4" id="KW-0804">Transcription</keyword>
<evidence type="ECO:0000256" key="2">
    <source>
        <dbReference type="ARBA" id="ARBA00023015"/>
    </source>
</evidence>
<dbReference type="PROSITE" id="PS51755">
    <property type="entry name" value="OMPR_PHOB"/>
    <property type="match status" value="1"/>
</dbReference>
<dbReference type="InterPro" id="IPR011990">
    <property type="entry name" value="TPR-like_helical_dom_sf"/>
</dbReference>
<dbReference type="InterPro" id="IPR036388">
    <property type="entry name" value="WH-like_DNA-bd_sf"/>
</dbReference>
<evidence type="ECO:0000313" key="8">
    <source>
        <dbReference type="Proteomes" id="UP000601223"/>
    </source>
</evidence>
<keyword evidence="2" id="KW-0805">Transcription regulation</keyword>
<evidence type="ECO:0000256" key="4">
    <source>
        <dbReference type="ARBA" id="ARBA00023163"/>
    </source>
</evidence>
<dbReference type="Gene3D" id="1.10.8.430">
    <property type="entry name" value="Helical domain of apoptotic protease-activating factors"/>
    <property type="match status" value="1"/>
</dbReference>
<comment type="caution">
    <text evidence="7">The sequence shown here is derived from an EMBL/GenBank/DDBJ whole genome shotgun (WGS) entry which is preliminary data.</text>
</comment>
<dbReference type="PANTHER" id="PTHR35807:SF1">
    <property type="entry name" value="TRANSCRIPTIONAL REGULATOR REDD"/>
    <property type="match status" value="1"/>
</dbReference>
<dbReference type="Gene3D" id="1.25.40.10">
    <property type="entry name" value="Tetratricopeptide repeat domain"/>
    <property type="match status" value="1"/>
</dbReference>
<dbReference type="InterPro" id="IPR027417">
    <property type="entry name" value="P-loop_NTPase"/>
</dbReference>
<dbReference type="PANTHER" id="PTHR35807">
    <property type="entry name" value="TRANSCRIPTIONAL REGULATOR REDD-RELATED"/>
    <property type="match status" value="1"/>
</dbReference>
<evidence type="ECO:0000256" key="3">
    <source>
        <dbReference type="ARBA" id="ARBA00023125"/>
    </source>
</evidence>
<dbReference type="AlphaFoldDB" id="A0A8J3JZF3"/>
<dbReference type="InterPro" id="IPR051677">
    <property type="entry name" value="AfsR-DnrI-RedD_regulator"/>
</dbReference>